<gene>
    <name evidence="9" type="ORF">QU481_10580</name>
</gene>
<feature type="transmembrane region" description="Helical" evidence="8">
    <location>
        <begin position="69"/>
        <end position="92"/>
    </location>
</feature>
<evidence type="ECO:0000313" key="10">
    <source>
        <dbReference type="Proteomes" id="UP001168540"/>
    </source>
</evidence>
<keyword evidence="5 8" id="KW-0812">Transmembrane</keyword>
<dbReference type="InterPro" id="IPR002549">
    <property type="entry name" value="AI-2E-like"/>
</dbReference>
<evidence type="ECO:0000256" key="3">
    <source>
        <dbReference type="ARBA" id="ARBA00022448"/>
    </source>
</evidence>
<dbReference type="EMBL" id="JAUEDK010000016">
    <property type="protein sequence ID" value="MDN0075335.1"/>
    <property type="molecule type" value="Genomic_DNA"/>
</dbReference>
<dbReference type="Pfam" id="PF01594">
    <property type="entry name" value="AI-2E_transport"/>
    <property type="match status" value="1"/>
</dbReference>
<dbReference type="PROSITE" id="PS51257">
    <property type="entry name" value="PROKAR_LIPOPROTEIN"/>
    <property type="match status" value="1"/>
</dbReference>
<feature type="transmembrane region" description="Helical" evidence="8">
    <location>
        <begin position="170"/>
        <end position="196"/>
    </location>
</feature>
<dbReference type="PANTHER" id="PTHR21716">
    <property type="entry name" value="TRANSMEMBRANE PROTEIN"/>
    <property type="match status" value="1"/>
</dbReference>
<evidence type="ECO:0000256" key="8">
    <source>
        <dbReference type="SAM" id="Phobius"/>
    </source>
</evidence>
<dbReference type="Proteomes" id="UP001168540">
    <property type="component" value="Unassembled WGS sequence"/>
</dbReference>
<feature type="transmembrane region" description="Helical" evidence="8">
    <location>
        <begin position="244"/>
        <end position="266"/>
    </location>
</feature>
<reference evidence="9" key="1">
    <citation type="submission" date="2023-06" db="EMBL/GenBank/DDBJ databases">
        <authorList>
            <person name="Zhang S."/>
        </authorList>
    </citation>
    <scope>NUCLEOTIDE SEQUENCE</scope>
    <source>
        <strain evidence="9">SG2303</strain>
    </source>
</reference>
<protein>
    <submittedName>
        <fullName evidence="9">AI-2E family transporter</fullName>
    </submittedName>
</protein>
<dbReference type="PANTHER" id="PTHR21716:SF67">
    <property type="entry name" value="TRANSPORT PROTEIN YDIK-RELATED"/>
    <property type="match status" value="1"/>
</dbReference>
<organism evidence="9 10">
    <name type="scientific">Crenobacter oryzisoli</name>
    <dbReference type="NCBI Taxonomy" id="3056844"/>
    <lineage>
        <taxon>Bacteria</taxon>
        <taxon>Pseudomonadati</taxon>
        <taxon>Pseudomonadota</taxon>
        <taxon>Betaproteobacteria</taxon>
        <taxon>Neisseriales</taxon>
        <taxon>Neisseriaceae</taxon>
        <taxon>Crenobacter</taxon>
    </lineage>
</organism>
<sequence length="368" mass="39057">MQAPKWSQQRLSLESLVRAVLVLLLAFACFKVLQPFLGALLWAGIIAISAWPAYNWLRGKLGNRSKLAALLIILLLAIAFVVPLTFMAVSIADFVPSKSVISGGLGSFKIPSPPSWLAGIPLVGDQAIQLWQTAQTDLPGLLEHFKPMLDDVGSWLLAQGAQMGKGLVEIMLAMVIAGLFLVAGDTLWSGFGRMIAKLGGHMHDDLPELVARTVRGVTTGVVGTALAQALLTVIGVAITGVSGVMLIGFLCFLVAIAQLPTLIVWAPIVAWLAFKGQTGMAVFLGLWGLLLVNSIDNFLKPYLISHGARLPLSLIFLGVIGGLLSMGLIGLFIGPTLLAVAYRLIGRWLNAPAPADPPDEQPAAPEQK</sequence>
<keyword evidence="7 8" id="KW-0472">Membrane</keyword>
<evidence type="ECO:0000256" key="6">
    <source>
        <dbReference type="ARBA" id="ARBA00022989"/>
    </source>
</evidence>
<comment type="subcellular location">
    <subcellularLocation>
        <location evidence="1">Cell membrane</location>
        <topology evidence="1">Multi-pass membrane protein</topology>
    </subcellularLocation>
</comment>
<feature type="transmembrane region" description="Helical" evidence="8">
    <location>
        <begin position="15"/>
        <end position="33"/>
    </location>
</feature>
<keyword evidence="4" id="KW-1003">Cell membrane</keyword>
<keyword evidence="10" id="KW-1185">Reference proteome</keyword>
<evidence type="ECO:0000256" key="7">
    <source>
        <dbReference type="ARBA" id="ARBA00023136"/>
    </source>
</evidence>
<evidence type="ECO:0000256" key="4">
    <source>
        <dbReference type="ARBA" id="ARBA00022475"/>
    </source>
</evidence>
<comment type="similarity">
    <text evidence="2">Belongs to the autoinducer-2 exporter (AI-2E) (TC 2.A.86) family.</text>
</comment>
<feature type="transmembrane region" description="Helical" evidence="8">
    <location>
        <begin position="217"/>
        <end position="238"/>
    </location>
</feature>
<accession>A0ABT7XNL7</accession>
<evidence type="ECO:0000256" key="1">
    <source>
        <dbReference type="ARBA" id="ARBA00004651"/>
    </source>
</evidence>
<feature type="transmembrane region" description="Helical" evidence="8">
    <location>
        <begin position="39"/>
        <end position="57"/>
    </location>
</feature>
<dbReference type="RefSeq" id="WP_289829941.1">
    <property type="nucleotide sequence ID" value="NZ_JAUEDK010000016.1"/>
</dbReference>
<feature type="transmembrane region" description="Helical" evidence="8">
    <location>
        <begin position="278"/>
        <end position="295"/>
    </location>
</feature>
<feature type="transmembrane region" description="Helical" evidence="8">
    <location>
        <begin position="315"/>
        <end position="342"/>
    </location>
</feature>
<keyword evidence="6 8" id="KW-1133">Transmembrane helix</keyword>
<proteinExistence type="inferred from homology"/>
<name>A0ABT7XNL7_9NEIS</name>
<evidence type="ECO:0000256" key="2">
    <source>
        <dbReference type="ARBA" id="ARBA00009773"/>
    </source>
</evidence>
<evidence type="ECO:0000256" key="5">
    <source>
        <dbReference type="ARBA" id="ARBA00022692"/>
    </source>
</evidence>
<keyword evidence="3" id="KW-0813">Transport</keyword>
<comment type="caution">
    <text evidence="9">The sequence shown here is derived from an EMBL/GenBank/DDBJ whole genome shotgun (WGS) entry which is preliminary data.</text>
</comment>
<evidence type="ECO:0000313" key="9">
    <source>
        <dbReference type="EMBL" id="MDN0075335.1"/>
    </source>
</evidence>